<keyword evidence="2" id="KW-0813">Transport</keyword>
<evidence type="ECO:0000256" key="4">
    <source>
        <dbReference type="ARBA" id="ARBA00022840"/>
    </source>
</evidence>
<protein>
    <submittedName>
        <fullName evidence="8">ABC transporter ATP-binding protein</fullName>
    </submittedName>
</protein>
<dbReference type="Pfam" id="PF00005">
    <property type="entry name" value="ABC_tran"/>
    <property type="match status" value="1"/>
</dbReference>
<dbReference type="InterPro" id="IPR003593">
    <property type="entry name" value="AAA+_ATPase"/>
</dbReference>
<evidence type="ECO:0000256" key="1">
    <source>
        <dbReference type="ARBA" id="ARBA00005417"/>
    </source>
</evidence>
<dbReference type="InterPro" id="IPR052156">
    <property type="entry name" value="BCAA_Transport_ATP-bd_LivF"/>
</dbReference>
<dbReference type="GeneID" id="46493386"/>
<dbReference type="PANTHER" id="PTHR43820">
    <property type="entry name" value="HIGH-AFFINITY BRANCHED-CHAIN AMINO ACID TRANSPORT ATP-BINDING PROTEIN LIVF"/>
    <property type="match status" value="1"/>
</dbReference>
<name>A0A810BMK1_9BRAD</name>
<dbReference type="GO" id="GO:0015658">
    <property type="term" value="F:branched-chain amino acid transmembrane transporter activity"/>
    <property type="evidence" value="ECO:0007669"/>
    <property type="project" value="TreeGrafter"/>
</dbReference>
<evidence type="ECO:0000313" key="8">
    <source>
        <dbReference type="EMBL" id="BCE76595.1"/>
    </source>
</evidence>
<reference evidence="8" key="1">
    <citation type="submission" date="2020-05" db="EMBL/GenBank/DDBJ databases">
        <title>Complete genome sequence of Bradyrhizobium diazoefficiens XF8 isolated from soybean nodule.</title>
        <authorList>
            <person name="Noda R."/>
            <person name="Kakizaki K."/>
            <person name="Minamisawa K."/>
        </authorList>
    </citation>
    <scope>NUCLEOTIDE SEQUENCE</scope>
    <source>
        <strain evidence="8">XF8</strain>
    </source>
</reference>
<evidence type="ECO:0000256" key="3">
    <source>
        <dbReference type="ARBA" id="ARBA00022741"/>
    </source>
</evidence>
<proteinExistence type="inferred from homology"/>
<dbReference type="PANTHER" id="PTHR43820:SF2">
    <property type="entry name" value="ABC TRANSPORTER ATP-BINDING PROTEIN"/>
    <property type="match status" value="1"/>
</dbReference>
<accession>A0A810BMK1</accession>
<comment type="function">
    <text evidence="6">Involved in beta-(1--&gt;2)glucan export. Transmembrane domains (TMD) form a pore in the inner membrane and the ATP-binding domain (NBD) is responsible for energy generation.</text>
</comment>
<gene>
    <name evidence="8" type="ORF">XF8B_67060</name>
</gene>
<dbReference type="GO" id="GO:0015807">
    <property type="term" value="P:L-amino acid transport"/>
    <property type="evidence" value="ECO:0007669"/>
    <property type="project" value="TreeGrafter"/>
</dbReference>
<dbReference type="GO" id="GO:0005524">
    <property type="term" value="F:ATP binding"/>
    <property type="evidence" value="ECO:0007669"/>
    <property type="project" value="UniProtKB-KW"/>
</dbReference>
<organism evidence="8">
    <name type="scientific">Bradyrhizobium diazoefficiens</name>
    <dbReference type="NCBI Taxonomy" id="1355477"/>
    <lineage>
        <taxon>Bacteria</taxon>
        <taxon>Pseudomonadati</taxon>
        <taxon>Pseudomonadota</taxon>
        <taxon>Alphaproteobacteria</taxon>
        <taxon>Hyphomicrobiales</taxon>
        <taxon>Nitrobacteraceae</taxon>
        <taxon>Bradyrhizobium</taxon>
    </lineage>
</organism>
<dbReference type="PROSITE" id="PS00211">
    <property type="entry name" value="ABC_TRANSPORTER_1"/>
    <property type="match status" value="1"/>
</dbReference>
<dbReference type="RefSeq" id="WP_011089149.1">
    <property type="nucleotide sequence ID" value="NZ_CP032617.1"/>
</dbReference>
<dbReference type="Gene3D" id="3.40.50.300">
    <property type="entry name" value="P-loop containing nucleotide triphosphate hydrolases"/>
    <property type="match status" value="1"/>
</dbReference>
<evidence type="ECO:0000256" key="2">
    <source>
        <dbReference type="ARBA" id="ARBA00022448"/>
    </source>
</evidence>
<keyword evidence="4 8" id="KW-0067">ATP-binding</keyword>
<keyword evidence="5" id="KW-0029">Amino-acid transport</keyword>
<dbReference type="GO" id="GO:0016887">
    <property type="term" value="F:ATP hydrolysis activity"/>
    <property type="evidence" value="ECO:0007669"/>
    <property type="project" value="InterPro"/>
</dbReference>
<evidence type="ECO:0000256" key="6">
    <source>
        <dbReference type="ARBA" id="ARBA00024722"/>
    </source>
</evidence>
<dbReference type="InterPro" id="IPR003439">
    <property type="entry name" value="ABC_transporter-like_ATP-bd"/>
</dbReference>
<dbReference type="SUPFAM" id="SSF52540">
    <property type="entry name" value="P-loop containing nucleoside triphosphate hydrolases"/>
    <property type="match status" value="1"/>
</dbReference>
<dbReference type="SMART" id="SM00382">
    <property type="entry name" value="AAA"/>
    <property type="match status" value="1"/>
</dbReference>
<dbReference type="InterPro" id="IPR027417">
    <property type="entry name" value="P-loop_NTPase"/>
</dbReference>
<evidence type="ECO:0000259" key="7">
    <source>
        <dbReference type="PROSITE" id="PS50893"/>
    </source>
</evidence>
<sequence>MTGGYFEIQNISGGYGSGRVVRDVSISIGRGEVVCLLGRNGVGKSTLAKLSCGFLRPMSGGVRLAGVEITGKRPSENLTQGLTYCPQERVVFDDLTVAENLSLMRTDRRLDEFEPYFRAFPRLSERRGQHAGTLSGGEKKLLSFVRGLSEGSAMAIIDEPTEGVQFENVVRMAELMLAQKEAGASFLVVEQNLTLVDRVADRIVIMDHGEIVLSAAASELDRRQILAHLTV</sequence>
<feature type="domain" description="ABC transporter" evidence="7">
    <location>
        <begin position="6"/>
        <end position="229"/>
    </location>
</feature>
<comment type="similarity">
    <text evidence="1">Belongs to the ABC transporter superfamily.</text>
</comment>
<evidence type="ECO:0000256" key="5">
    <source>
        <dbReference type="ARBA" id="ARBA00022970"/>
    </source>
</evidence>
<dbReference type="EMBL" id="AP023097">
    <property type="protein sequence ID" value="BCE76595.1"/>
    <property type="molecule type" value="Genomic_DNA"/>
</dbReference>
<dbReference type="AlphaFoldDB" id="A0A810BMK1"/>
<dbReference type="PROSITE" id="PS50893">
    <property type="entry name" value="ABC_TRANSPORTER_2"/>
    <property type="match status" value="1"/>
</dbReference>
<keyword evidence="3" id="KW-0547">Nucleotide-binding</keyword>
<dbReference type="OMA" id="PGECMAV"/>
<dbReference type="InterPro" id="IPR017871">
    <property type="entry name" value="ABC_transporter-like_CS"/>
</dbReference>